<dbReference type="InterPro" id="IPR036864">
    <property type="entry name" value="Zn2-C6_fun-type_DNA-bd_sf"/>
</dbReference>
<evidence type="ECO:0000256" key="5">
    <source>
        <dbReference type="ARBA" id="ARBA00023125"/>
    </source>
</evidence>
<dbReference type="PROSITE" id="PS50048">
    <property type="entry name" value="ZN2_CY6_FUNGAL_2"/>
    <property type="match status" value="1"/>
</dbReference>
<evidence type="ECO:0000256" key="7">
    <source>
        <dbReference type="ARBA" id="ARBA00023242"/>
    </source>
</evidence>
<evidence type="ECO:0000256" key="9">
    <source>
        <dbReference type="SAM" id="MobiDB-lite"/>
    </source>
</evidence>
<dbReference type="Pfam" id="PF00172">
    <property type="entry name" value="Zn_clus"/>
    <property type="match status" value="1"/>
</dbReference>
<evidence type="ECO:0000313" key="12">
    <source>
        <dbReference type="Proteomes" id="UP000572817"/>
    </source>
</evidence>
<dbReference type="EMBL" id="WWBZ02000062">
    <property type="protein sequence ID" value="KAF4303397.1"/>
    <property type="molecule type" value="Genomic_DNA"/>
</dbReference>
<name>A0A8H4IN70_9PEZI</name>
<organism evidence="11 12">
    <name type="scientific">Botryosphaeria dothidea</name>
    <dbReference type="NCBI Taxonomy" id="55169"/>
    <lineage>
        <taxon>Eukaryota</taxon>
        <taxon>Fungi</taxon>
        <taxon>Dikarya</taxon>
        <taxon>Ascomycota</taxon>
        <taxon>Pezizomycotina</taxon>
        <taxon>Dothideomycetes</taxon>
        <taxon>Dothideomycetes incertae sedis</taxon>
        <taxon>Botryosphaeriales</taxon>
        <taxon>Botryosphaeriaceae</taxon>
        <taxon>Botryosphaeria</taxon>
    </lineage>
</organism>
<keyword evidence="5" id="KW-0238">DNA-binding</keyword>
<dbReference type="GO" id="GO:0008270">
    <property type="term" value="F:zinc ion binding"/>
    <property type="evidence" value="ECO:0007669"/>
    <property type="project" value="InterPro"/>
</dbReference>
<keyword evidence="4" id="KW-0805">Transcription regulation</keyword>
<accession>A0A8H4IN70</accession>
<keyword evidence="6" id="KW-0804">Transcription</keyword>
<dbReference type="CDD" id="cd00067">
    <property type="entry name" value="GAL4"/>
    <property type="match status" value="1"/>
</dbReference>
<evidence type="ECO:0000259" key="10">
    <source>
        <dbReference type="PROSITE" id="PS50048"/>
    </source>
</evidence>
<keyword evidence="12" id="KW-1185">Reference proteome</keyword>
<keyword evidence="7" id="KW-0539">Nucleus</keyword>
<dbReference type="InterPro" id="IPR051615">
    <property type="entry name" value="Transcr_Regulatory_Elem"/>
</dbReference>
<dbReference type="InterPro" id="IPR001138">
    <property type="entry name" value="Zn2Cys6_DnaBD"/>
</dbReference>
<keyword evidence="2" id="KW-0479">Metal-binding</keyword>
<evidence type="ECO:0000256" key="6">
    <source>
        <dbReference type="ARBA" id="ARBA00023163"/>
    </source>
</evidence>
<dbReference type="Proteomes" id="UP000572817">
    <property type="component" value="Unassembled WGS sequence"/>
</dbReference>
<dbReference type="SMART" id="SM00066">
    <property type="entry name" value="GAL4"/>
    <property type="match status" value="1"/>
</dbReference>
<reference evidence="11" key="1">
    <citation type="submission" date="2020-04" db="EMBL/GenBank/DDBJ databases">
        <title>Genome Assembly and Annotation of Botryosphaeria dothidea sdau 11-99, a Latent Pathogen of Apple Fruit Ring Rot in China.</title>
        <authorList>
            <person name="Yu C."/>
            <person name="Diao Y."/>
            <person name="Lu Q."/>
            <person name="Zhao J."/>
            <person name="Cui S."/>
            <person name="Peng C."/>
            <person name="He B."/>
            <person name="Liu H."/>
        </authorList>
    </citation>
    <scope>NUCLEOTIDE SEQUENCE [LARGE SCALE GENOMIC DNA]</scope>
    <source>
        <strain evidence="11">Sdau11-99</strain>
    </source>
</reference>
<gene>
    <name evidence="11" type="ORF">GTA08_BOTSDO09077</name>
</gene>
<evidence type="ECO:0000256" key="8">
    <source>
        <dbReference type="SAM" id="Coils"/>
    </source>
</evidence>
<dbReference type="PROSITE" id="PS00463">
    <property type="entry name" value="ZN2_CY6_FUNGAL_1"/>
    <property type="match status" value="1"/>
</dbReference>
<dbReference type="Gene3D" id="4.10.240.10">
    <property type="entry name" value="Zn(2)-C6 fungal-type DNA-binding domain"/>
    <property type="match status" value="1"/>
</dbReference>
<feature type="coiled-coil region" evidence="8">
    <location>
        <begin position="259"/>
        <end position="289"/>
    </location>
</feature>
<dbReference type="GO" id="GO:0000981">
    <property type="term" value="F:DNA-binding transcription factor activity, RNA polymerase II-specific"/>
    <property type="evidence" value="ECO:0007669"/>
    <property type="project" value="InterPro"/>
</dbReference>
<dbReference type="PANTHER" id="PTHR31313:SF4">
    <property type="entry name" value="CONIDIAL DEVELOPMENT PROTEIN FLUFFY"/>
    <property type="match status" value="1"/>
</dbReference>
<evidence type="ECO:0000256" key="3">
    <source>
        <dbReference type="ARBA" id="ARBA00022833"/>
    </source>
</evidence>
<dbReference type="OrthoDB" id="2162761at2759"/>
<dbReference type="SUPFAM" id="SSF57701">
    <property type="entry name" value="Zn2/Cys6 DNA-binding domain"/>
    <property type="match status" value="1"/>
</dbReference>
<evidence type="ECO:0000256" key="1">
    <source>
        <dbReference type="ARBA" id="ARBA00004123"/>
    </source>
</evidence>
<feature type="compositionally biased region" description="Low complexity" evidence="9">
    <location>
        <begin position="179"/>
        <end position="194"/>
    </location>
</feature>
<evidence type="ECO:0000313" key="11">
    <source>
        <dbReference type="EMBL" id="KAF4303397.1"/>
    </source>
</evidence>
<keyword evidence="3" id="KW-0862">Zinc</keyword>
<proteinExistence type="predicted"/>
<protein>
    <recommendedName>
        <fullName evidence="10">Zn(2)-C6 fungal-type domain-containing protein</fullName>
    </recommendedName>
</protein>
<evidence type="ECO:0000256" key="2">
    <source>
        <dbReference type="ARBA" id="ARBA00022723"/>
    </source>
</evidence>
<feature type="compositionally biased region" description="Polar residues" evidence="9">
    <location>
        <begin position="345"/>
        <end position="358"/>
    </location>
</feature>
<dbReference type="AlphaFoldDB" id="A0A8H4IN70"/>
<feature type="region of interest" description="Disordered" evidence="9">
    <location>
        <begin position="170"/>
        <end position="216"/>
    </location>
</feature>
<feature type="region of interest" description="Disordered" evidence="9">
    <location>
        <begin position="828"/>
        <end position="856"/>
    </location>
</feature>
<dbReference type="PANTHER" id="PTHR31313">
    <property type="entry name" value="TY1 ENHANCER ACTIVATOR"/>
    <property type="match status" value="1"/>
</dbReference>
<feature type="domain" description="Zn(2)-C6 fungal-type" evidence="10">
    <location>
        <begin position="218"/>
        <end position="251"/>
    </location>
</feature>
<sequence>MQTSTASPTTAAGHSSEVATALALHCARGGAVRNGVRRHEAAFRGQEPRVQRFPSTQRRLGSSVAASGAQLGAAVEPISVTTREMRNATALPPPCSHAPEGLWLDAAAGAACYPPPKPLLLPTRSFRARAERCTGREKPPPAVHRPTAPVPNVALQAGSELAMAAFRELRPSSDHVHSPEAQPSSAASSEAGGAIDPQPSNPARVRKRRAPTHVSQNACTNCKRARAKCDGQEPDACTRCLMRELGDQCHYEVHVKTAKEEMVRRIKSLEQQNAELQGSMRAIVEALKNSERSPEAIARLRAGQSYQELVAWLGDSAVSDVGRLSPGSETRLLDMAHDYDDSMRTETGSSSPEADTRSRWSFASPQLTDHLLVLFFTWVHPVHMLFSEFHFMKSYSDGDRKYCSPALVNTMCAMGCFYHVDQGGDERQPKVLQRRFYENGLAEVAKENPRSLTFATTYALLFLVELGCNQARTASSHLRLAAESLITLNKATYSAEAVQITSRGMHALSALWASLTYQKPVSAPAFPMSSPLQTNRFAAFWQPYRYFQDKSTQQVPSQAVATAEAMTGLGQIIHEMAGMYCGRSESVTARSAIRLYYRFLDWKRSLPLPLAVTSDGVTLSHPLPHVLSLHIHYHVALCQLFRPILEIGVLPETTRAHLSDVTIQSALDGLQLLERYRSLYTNRYQNPLLAFCVVHICETLVRAGAVVKREQQRAVRLAFEATHEALTGFAYVGPLQYMFLQTTQEEGVDLPDDVEQLMCERTRYGPEEMLDACERVAFTQPYKILRDQVDRNLGVDFEREWKAFIEKHGAGARNQWGGRVMPQGARLEVGRSDSNSSSASGGSSARSMQINSVVNP</sequence>
<dbReference type="GO" id="GO:0005634">
    <property type="term" value="C:nucleus"/>
    <property type="evidence" value="ECO:0007669"/>
    <property type="project" value="UniProtKB-SubCell"/>
</dbReference>
<dbReference type="GO" id="GO:0003677">
    <property type="term" value="F:DNA binding"/>
    <property type="evidence" value="ECO:0007669"/>
    <property type="project" value="UniProtKB-KW"/>
</dbReference>
<keyword evidence="8" id="KW-0175">Coiled coil</keyword>
<dbReference type="CDD" id="cd12148">
    <property type="entry name" value="fungal_TF_MHR"/>
    <property type="match status" value="1"/>
</dbReference>
<comment type="caution">
    <text evidence="11">The sequence shown here is derived from an EMBL/GenBank/DDBJ whole genome shotgun (WGS) entry which is preliminary data.</text>
</comment>
<comment type="subcellular location">
    <subcellularLocation>
        <location evidence="1">Nucleus</location>
    </subcellularLocation>
</comment>
<evidence type="ECO:0000256" key="4">
    <source>
        <dbReference type="ARBA" id="ARBA00023015"/>
    </source>
</evidence>
<feature type="region of interest" description="Disordered" evidence="9">
    <location>
        <begin position="339"/>
        <end position="358"/>
    </location>
</feature>
<feature type="compositionally biased region" description="Low complexity" evidence="9">
    <location>
        <begin position="832"/>
        <end position="847"/>
    </location>
</feature>
<dbReference type="GO" id="GO:0006351">
    <property type="term" value="P:DNA-templated transcription"/>
    <property type="evidence" value="ECO:0007669"/>
    <property type="project" value="InterPro"/>
</dbReference>